<evidence type="ECO:0000256" key="1">
    <source>
        <dbReference type="ARBA" id="ARBA00004141"/>
    </source>
</evidence>
<evidence type="ECO:0000256" key="9">
    <source>
        <dbReference type="ARBA" id="ARBA00022989"/>
    </source>
</evidence>
<evidence type="ECO:0000256" key="7">
    <source>
        <dbReference type="ARBA" id="ARBA00022679"/>
    </source>
</evidence>
<dbReference type="Pfam" id="PF13506">
    <property type="entry name" value="Glyco_transf_21"/>
    <property type="match status" value="1"/>
</dbReference>
<dbReference type="GO" id="GO:0016020">
    <property type="term" value="C:membrane"/>
    <property type="evidence" value="ECO:0007669"/>
    <property type="project" value="UniProtKB-SubCell"/>
</dbReference>
<keyword evidence="8" id="KW-0812">Transmembrane</keyword>
<dbReference type="Proteomes" id="UP000075714">
    <property type="component" value="Unassembled WGS sequence"/>
</dbReference>
<proteinExistence type="inferred from homology"/>
<dbReference type="AlphaFoldDB" id="A0A150GIE5"/>
<keyword evidence="9" id="KW-1133">Transmembrane helix</keyword>
<evidence type="ECO:0000256" key="5">
    <source>
        <dbReference type="ARBA" id="ARBA00012699"/>
    </source>
</evidence>
<dbReference type="PANTHER" id="PTHR12726:SF0">
    <property type="entry name" value="CERAMIDE GLUCOSYLTRANSFERASE"/>
    <property type="match status" value="1"/>
</dbReference>
<protein>
    <recommendedName>
        <fullName evidence="5">ceramide glucosyltransferase</fullName>
        <ecNumber evidence="5">2.4.1.80</ecNumber>
    </recommendedName>
</protein>
<dbReference type="SUPFAM" id="SSF53448">
    <property type="entry name" value="Nucleotide-diphospho-sugar transferases"/>
    <property type="match status" value="1"/>
</dbReference>
<dbReference type="InterPro" id="IPR025993">
    <property type="entry name" value="Ceramide_glucosylTrfase"/>
</dbReference>
<dbReference type="InterPro" id="IPR029044">
    <property type="entry name" value="Nucleotide-diphossugar_trans"/>
</dbReference>
<organism evidence="12 13">
    <name type="scientific">Gonium pectorale</name>
    <name type="common">Green alga</name>
    <dbReference type="NCBI Taxonomy" id="33097"/>
    <lineage>
        <taxon>Eukaryota</taxon>
        <taxon>Viridiplantae</taxon>
        <taxon>Chlorophyta</taxon>
        <taxon>core chlorophytes</taxon>
        <taxon>Chlorophyceae</taxon>
        <taxon>CS clade</taxon>
        <taxon>Chlamydomonadales</taxon>
        <taxon>Volvocaceae</taxon>
        <taxon>Gonium</taxon>
    </lineage>
</organism>
<dbReference type="GO" id="GO:0006679">
    <property type="term" value="P:glucosylceramide biosynthetic process"/>
    <property type="evidence" value="ECO:0007669"/>
    <property type="project" value="TreeGrafter"/>
</dbReference>
<dbReference type="PANTHER" id="PTHR12726">
    <property type="entry name" value="CERAMIDE GLUCOSYLTRANSFERASE"/>
    <property type="match status" value="1"/>
</dbReference>
<accession>A0A150GIE5</accession>
<feature type="region of interest" description="Disordered" evidence="11">
    <location>
        <begin position="110"/>
        <end position="129"/>
    </location>
</feature>
<dbReference type="GO" id="GO:0008120">
    <property type="term" value="F:ceramide glucosyltransferase activity"/>
    <property type="evidence" value="ECO:0007669"/>
    <property type="project" value="UniProtKB-EC"/>
</dbReference>
<dbReference type="STRING" id="33097.A0A150GIE5"/>
<evidence type="ECO:0000256" key="4">
    <source>
        <dbReference type="ARBA" id="ARBA00006739"/>
    </source>
</evidence>
<evidence type="ECO:0000313" key="13">
    <source>
        <dbReference type="Proteomes" id="UP000075714"/>
    </source>
</evidence>
<dbReference type="OrthoDB" id="1483400at2759"/>
<comment type="subcellular location">
    <subcellularLocation>
        <location evidence="1">Membrane</location>
        <topology evidence="1">Multi-pass membrane protein</topology>
    </subcellularLocation>
</comment>
<comment type="similarity">
    <text evidence="4">Belongs to the glycosyltransferase 2 family.</text>
</comment>
<keyword evidence="6" id="KW-0328">Glycosyltransferase</keyword>
<comment type="pathway">
    <text evidence="3">Sphingolipid metabolism.</text>
</comment>
<sequence length="338" mass="35077">MPVKGCRPHSAHNWESQLAVQYDGPLEFVFVVESADDPALPVLRELAARRAQAAQPGRGGAGGGAGGGGGPVAVRTVVAGLATTCSQKAHNLCAGIEACGRPGAGAGAGVPNGPGTGPGGGAPVHSGSGGGGNGGGGGYVLCLDDDVALHPGSLADLVAELEAAPAVFMATGYPFDVPPPGSSLPAYLALAYHLPLLIAFSVARDTKFVWGGCMLLRRRELLPGDPHGLLAAWRRGGYSDDLILASLCTERRLRIRVPPFAIFPQRLDPAMTWSGWLNYLHRQLFVLDTYSNEHNRRTNHAMMVIHSMLSWALVLPSLLDPGRGLSSSQPAAAKRPVG</sequence>
<dbReference type="Gene3D" id="3.90.550.10">
    <property type="entry name" value="Spore Coat Polysaccharide Biosynthesis Protein SpsA, Chain A"/>
    <property type="match status" value="1"/>
</dbReference>
<dbReference type="EC" id="2.4.1.80" evidence="5"/>
<gene>
    <name evidence="12" type="ORF">GPECTOR_20g443</name>
</gene>
<evidence type="ECO:0000256" key="11">
    <source>
        <dbReference type="SAM" id="MobiDB-lite"/>
    </source>
</evidence>
<evidence type="ECO:0000256" key="8">
    <source>
        <dbReference type="ARBA" id="ARBA00022692"/>
    </source>
</evidence>
<dbReference type="UniPathway" id="UPA00222"/>
<reference evidence="13" key="1">
    <citation type="journal article" date="2016" name="Nat. Commun.">
        <title>The Gonium pectorale genome demonstrates co-option of cell cycle regulation during the evolution of multicellularity.</title>
        <authorList>
            <person name="Hanschen E.R."/>
            <person name="Marriage T.N."/>
            <person name="Ferris P.J."/>
            <person name="Hamaji T."/>
            <person name="Toyoda A."/>
            <person name="Fujiyama A."/>
            <person name="Neme R."/>
            <person name="Noguchi H."/>
            <person name="Minakuchi Y."/>
            <person name="Suzuki M."/>
            <person name="Kawai-Toyooka H."/>
            <person name="Smith D.R."/>
            <person name="Sparks H."/>
            <person name="Anderson J."/>
            <person name="Bakaric R."/>
            <person name="Luria V."/>
            <person name="Karger A."/>
            <person name="Kirschner M.W."/>
            <person name="Durand P.M."/>
            <person name="Michod R.E."/>
            <person name="Nozaki H."/>
            <person name="Olson B.J."/>
        </authorList>
    </citation>
    <scope>NUCLEOTIDE SEQUENCE [LARGE SCALE GENOMIC DNA]</scope>
    <source>
        <strain evidence="13">NIES-2863</strain>
    </source>
</reference>
<name>A0A150GIE5_GONPE</name>
<keyword evidence="13" id="KW-1185">Reference proteome</keyword>
<comment type="caution">
    <text evidence="12">The sequence shown here is derived from an EMBL/GenBank/DDBJ whole genome shotgun (WGS) entry which is preliminary data.</text>
</comment>
<evidence type="ECO:0000256" key="3">
    <source>
        <dbReference type="ARBA" id="ARBA00004991"/>
    </source>
</evidence>
<comment type="pathway">
    <text evidence="2">Lipid metabolism; sphingolipid metabolism.</text>
</comment>
<evidence type="ECO:0000313" key="12">
    <source>
        <dbReference type="EMBL" id="KXZ49587.1"/>
    </source>
</evidence>
<dbReference type="EMBL" id="LSYV01000021">
    <property type="protein sequence ID" value="KXZ49587.1"/>
    <property type="molecule type" value="Genomic_DNA"/>
</dbReference>
<evidence type="ECO:0000256" key="6">
    <source>
        <dbReference type="ARBA" id="ARBA00022676"/>
    </source>
</evidence>
<evidence type="ECO:0000256" key="2">
    <source>
        <dbReference type="ARBA" id="ARBA00004760"/>
    </source>
</evidence>
<keyword evidence="10" id="KW-0472">Membrane</keyword>
<evidence type="ECO:0000256" key="10">
    <source>
        <dbReference type="ARBA" id="ARBA00023136"/>
    </source>
</evidence>
<keyword evidence="7" id="KW-0808">Transferase</keyword>